<dbReference type="GO" id="GO:2000562">
    <property type="term" value="P:negative regulation of CD4-positive, alpha-beta T cell proliferation"/>
    <property type="evidence" value="ECO:0007669"/>
    <property type="project" value="TreeGrafter"/>
</dbReference>
<protein>
    <recommendedName>
        <fullName evidence="3">Galectin</fullName>
    </recommendedName>
</protein>
<name>A0A672YDJ2_9TELE</name>
<dbReference type="InterPro" id="IPR001079">
    <property type="entry name" value="Galectin_CRD"/>
</dbReference>
<dbReference type="GO" id="GO:0032689">
    <property type="term" value="P:negative regulation of type II interferon production"/>
    <property type="evidence" value="ECO:0007669"/>
    <property type="project" value="TreeGrafter"/>
</dbReference>
<dbReference type="Gene3D" id="2.60.120.200">
    <property type="match status" value="2"/>
</dbReference>
<dbReference type="InParanoid" id="A0A672YDJ2"/>
<evidence type="ECO:0000313" key="6">
    <source>
        <dbReference type="Proteomes" id="UP000472271"/>
    </source>
</evidence>
<reference evidence="5" key="2">
    <citation type="submission" date="2025-08" db="UniProtKB">
        <authorList>
            <consortium name="Ensembl"/>
        </authorList>
    </citation>
    <scope>IDENTIFICATION</scope>
</reference>
<evidence type="ECO:0000256" key="1">
    <source>
        <dbReference type="ARBA" id="ARBA00022734"/>
    </source>
</evidence>
<feature type="domain" description="Galectin" evidence="4">
    <location>
        <begin position="245"/>
        <end position="370"/>
    </location>
</feature>
<dbReference type="SMART" id="SM00908">
    <property type="entry name" value="Gal-bind_lectin"/>
    <property type="match status" value="2"/>
</dbReference>
<dbReference type="PANTHER" id="PTHR11346">
    <property type="entry name" value="GALECTIN"/>
    <property type="match status" value="1"/>
</dbReference>
<keyword evidence="1 3" id="KW-0430">Lectin</keyword>
<reference evidence="5" key="1">
    <citation type="submission" date="2019-06" db="EMBL/GenBank/DDBJ databases">
        <authorList>
            <consortium name="Wellcome Sanger Institute Data Sharing"/>
        </authorList>
    </citation>
    <scope>NUCLEOTIDE SEQUENCE [LARGE SCALE GENOMIC DNA]</scope>
</reference>
<dbReference type="InterPro" id="IPR013320">
    <property type="entry name" value="ConA-like_dom_sf"/>
</dbReference>
<dbReference type="PROSITE" id="PS51304">
    <property type="entry name" value="GALECTIN"/>
    <property type="match status" value="2"/>
</dbReference>
<evidence type="ECO:0000256" key="2">
    <source>
        <dbReference type="ARBA" id="ARBA00022737"/>
    </source>
</evidence>
<feature type="domain" description="Galectin" evidence="4">
    <location>
        <begin position="15"/>
        <end position="147"/>
    </location>
</feature>
<dbReference type="CDD" id="cd00070">
    <property type="entry name" value="GLECT"/>
    <property type="match status" value="2"/>
</dbReference>
<organism evidence="5 6">
    <name type="scientific">Sphaeramia orbicularis</name>
    <name type="common">orbiculate cardinalfish</name>
    <dbReference type="NCBI Taxonomy" id="375764"/>
    <lineage>
        <taxon>Eukaryota</taxon>
        <taxon>Metazoa</taxon>
        <taxon>Chordata</taxon>
        <taxon>Craniata</taxon>
        <taxon>Vertebrata</taxon>
        <taxon>Euteleostomi</taxon>
        <taxon>Actinopterygii</taxon>
        <taxon>Neopterygii</taxon>
        <taxon>Teleostei</taxon>
        <taxon>Neoteleostei</taxon>
        <taxon>Acanthomorphata</taxon>
        <taxon>Gobiaria</taxon>
        <taxon>Kurtiformes</taxon>
        <taxon>Apogonoidei</taxon>
        <taxon>Apogonidae</taxon>
        <taxon>Apogoninae</taxon>
        <taxon>Sphaeramia</taxon>
    </lineage>
</organism>
<dbReference type="Pfam" id="PF00337">
    <property type="entry name" value="Gal-bind_lectin"/>
    <property type="match status" value="2"/>
</dbReference>
<dbReference type="GO" id="GO:0005634">
    <property type="term" value="C:nucleus"/>
    <property type="evidence" value="ECO:0007669"/>
    <property type="project" value="TreeGrafter"/>
</dbReference>
<dbReference type="FunFam" id="2.60.120.200:FF:000023">
    <property type="entry name" value="Galectin"/>
    <property type="match status" value="1"/>
</dbReference>
<dbReference type="GO" id="GO:0030246">
    <property type="term" value="F:carbohydrate binding"/>
    <property type="evidence" value="ECO:0007669"/>
    <property type="project" value="UniProtKB-UniRule"/>
</dbReference>
<dbReference type="GO" id="GO:0005829">
    <property type="term" value="C:cytosol"/>
    <property type="evidence" value="ECO:0007669"/>
    <property type="project" value="TreeGrafter"/>
</dbReference>
<evidence type="ECO:0000259" key="4">
    <source>
        <dbReference type="PROSITE" id="PS51304"/>
    </source>
</evidence>
<dbReference type="GO" id="GO:0016936">
    <property type="term" value="F:galactoside binding"/>
    <property type="evidence" value="ECO:0007669"/>
    <property type="project" value="TreeGrafter"/>
</dbReference>
<dbReference type="Ensembl" id="ENSSORT00005002005.1">
    <property type="protein sequence ID" value="ENSSORP00005001950.1"/>
    <property type="gene ID" value="ENSSORG00005001209.1"/>
</dbReference>
<keyword evidence="2" id="KW-0677">Repeat</keyword>
<evidence type="ECO:0000313" key="5">
    <source>
        <dbReference type="Ensembl" id="ENSSORP00005001950.1"/>
    </source>
</evidence>
<evidence type="ECO:0000256" key="3">
    <source>
        <dbReference type="RuleBase" id="RU102079"/>
    </source>
</evidence>
<dbReference type="SUPFAM" id="SSF49899">
    <property type="entry name" value="Concanavalin A-like lectins/glucanases"/>
    <property type="match status" value="2"/>
</dbReference>
<dbReference type="GO" id="GO:0010628">
    <property type="term" value="P:positive regulation of gene expression"/>
    <property type="evidence" value="ECO:0007669"/>
    <property type="project" value="TreeGrafter"/>
</dbReference>
<dbReference type="FunFam" id="2.60.120.200:FF:000078">
    <property type="entry name" value="Galectin"/>
    <property type="match status" value="1"/>
</dbReference>
<reference evidence="5" key="3">
    <citation type="submission" date="2025-09" db="UniProtKB">
        <authorList>
            <consortium name="Ensembl"/>
        </authorList>
    </citation>
    <scope>IDENTIFICATION</scope>
</reference>
<dbReference type="InterPro" id="IPR044156">
    <property type="entry name" value="Galectin-like"/>
</dbReference>
<keyword evidence="6" id="KW-1185">Reference proteome</keyword>
<sequence length="370" mass="40093">MAFQQQPFYNPRIPFTGAIHGGLQEGKTITVSGRVLPGADRFAVNLQCGSKPNADIALHVNPRYDSGPAVVVTNTLQRGSWGVEERKPNSHLPSGSPFNLVITVTQHAFQLSVNGIHLMNYGHRIPFHRVDTISVSGTVEVSAITFQNPMVRISVLNPVLMGGGVHSGINVVLCCPAQPAFPSQPAFGAAVAFPAHSAYPSGPAFPPQPGFPAQPGFIPAAPAYVAFPKNPRRRQSKPKKEVVPYRSVISGGLRPGRTITIQGTVLPTATRFNVNLSHPTGIALHYNPRFSENTVVRNTKTREQWGSEERGGMPFHRGQPFSLTICCESHHFRMVVNGMQAHTYAHRFTALHAVNTLEIDGDITLTSVVV</sequence>
<gene>
    <name evidence="5" type="primary">LOC115431272</name>
</gene>
<dbReference type="PANTHER" id="PTHR11346:SF80">
    <property type="entry name" value="GALECTIN-9C"/>
    <property type="match status" value="1"/>
</dbReference>
<dbReference type="AlphaFoldDB" id="A0A672YDJ2"/>
<dbReference type="Proteomes" id="UP000472271">
    <property type="component" value="Chromosome 13"/>
</dbReference>
<proteinExistence type="predicted"/>
<dbReference type="SMART" id="SM00276">
    <property type="entry name" value="GLECT"/>
    <property type="match status" value="2"/>
</dbReference>
<accession>A0A672YDJ2</accession>